<dbReference type="Pfam" id="PF13426">
    <property type="entry name" value="PAS_9"/>
    <property type="match status" value="1"/>
</dbReference>
<dbReference type="Gene3D" id="3.30.70.270">
    <property type="match status" value="1"/>
</dbReference>
<gene>
    <name evidence="5" type="ORF">H8K26_03815</name>
</gene>
<comment type="caution">
    <text evidence="5">The sequence shown here is derived from an EMBL/GenBank/DDBJ whole genome shotgun (WGS) entry which is preliminary data.</text>
</comment>
<organism evidence="5 6">
    <name type="scientific">Undibacterium aquatile</name>
    <dbReference type="NCBI Taxonomy" id="1537398"/>
    <lineage>
        <taxon>Bacteria</taxon>
        <taxon>Pseudomonadati</taxon>
        <taxon>Pseudomonadota</taxon>
        <taxon>Betaproteobacteria</taxon>
        <taxon>Burkholderiales</taxon>
        <taxon>Oxalobacteraceae</taxon>
        <taxon>Undibacterium</taxon>
    </lineage>
</organism>
<feature type="domain" description="PAS" evidence="2">
    <location>
        <begin position="482"/>
        <end position="535"/>
    </location>
</feature>
<feature type="transmembrane region" description="Helical" evidence="1">
    <location>
        <begin position="12"/>
        <end position="32"/>
    </location>
</feature>
<dbReference type="InterPro" id="IPR013656">
    <property type="entry name" value="PAS_4"/>
</dbReference>
<dbReference type="InterPro" id="IPR013655">
    <property type="entry name" value="PAS_fold_3"/>
</dbReference>
<sequence>MISSRIFPRHRAFLRPFIAITLALLLCALYWAQLLRYQASELEDNKYQTRLRAVQMSAAMVTQVSSSIASLEYLAHTLATKFVTDRAPDFPRSVETALKTFPRDSILQIAVADVSGNLVYSSLSGPQGAAPKVSIADREHFLAHTHGGPAKLFISRPIMGRVSGKWSLQFSYPVERAGQFAGVLVLSISPDYISNYFREVFSGGSDVAFVVRNDGSYLARSVMQDKAMTQWVAPEREFVRMPQKNQGEYHVKAKVDGVERYYAWNRLKNYPLVVSVGLDSERALENLHEAISDSRWRNALGTLLILAAVLWIVSLFERVRRKQMLLQEHMRRFEMALEGGVFGVWDWDLSNDHMNIDSRIHFILGITPDDLEQSIEGIRRLIHPDDWPAVYAELEQVRHGKTDNFENEHRMLRSDGGWCWISARGRVILHDEDGRARKVFGIFTDISARREVEAARRELEQRLTKLVAQVPGVVYQYRQRPDGSGYFPYASPHIVDIYDTTPEEAAKDIAFLLEHVHPQDQPQLRASIDESARALTPWFNEYRFVRDNGEIRWLAGCSNPEREADGNTLWHGYIQDVTKQHAEHEALQQREERLRLTVLAVQDGLWNWDLGSGQIQLDARCYEMLGYPAHDDTIQFDDWSQWLHPHDRMSVLQQLQAQIERSEPFHVETRLLTSQGDWCWVEIRGQITQELNGKGQQVIGTQTDISQRMADTTLRRALLDNAAAALFVTTPQRIIRLANQRAIDTFSEDGLALTGRSIRIIHPDDDSFDTFGGYYRTVRQDGGINIDYQQFIVGGELRWFAVRGSLLDPDNPEGDLIWTMVDTTERRRIEDALRSTRAHLFEVIQHFPGGVLAQNQNGDVVVANRVICDLLGVQTPPVALTGINREAFRKMISQDILDTFQESVEDGEYSLPDGRTIRINLIPLKNGDDNIGRLMIVSDVTERRRHEQNLEYLATTDALTGLANRRAFMARLQAELTLIAQGGKGGMLIMLDLDHFKHVNDSFGHAAGDAVLVYLAGLLHGNTMRKDDLAGRLGGEEFAVLLPNTSAEDGMMVAERLRLALEDSMIDSGEGHCIRITLSGGIAPLNGSPESILAEADAALYRAKNGGRNRIVKAQK</sequence>
<evidence type="ECO:0000256" key="1">
    <source>
        <dbReference type="SAM" id="Phobius"/>
    </source>
</evidence>
<name>A0ABR6XCE1_9BURK</name>
<dbReference type="NCBIfam" id="TIGR00254">
    <property type="entry name" value="GGDEF"/>
    <property type="match status" value="1"/>
</dbReference>
<dbReference type="PROSITE" id="PS50113">
    <property type="entry name" value="PAC"/>
    <property type="match status" value="3"/>
</dbReference>
<dbReference type="SUPFAM" id="SSF55785">
    <property type="entry name" value="PYP-like sensor domain (PAS domain)"/>
    <property type="match status" value="5"/>
</dbReference>
<feature type="domain" description="PAC" evidence="3">
    <location>
        <begin position="902"/>
        <end position="952"/>
    </location>
</feature>
<evidence type="ECO:0000313" key="6">
    <source>
        <dbReference type="Proteomes" id="UP000637632"/>
    </source>
</evidence>
<dbReference type="InterPro" id="IPR000700">
    <property type="entry name" value="PAS-assoc_C"/>
</dbReference>
<evidence type="ECO:0000259" key="3">
    <source>
        <dbReference type="PROSITE" id="PS50113"/>
    </source>
</evidence>
<dbReference type="RefSeq" id="WP_190477415.1">
    <property type="nucleotide sequence ID" value="NZ_JACOFT010000001.1"/>
</dbReference>
<dbReference type="Proteomes" id="UP000637632">
    <property type="component" value="Unassembled WGS sequence"/>
</dbReference>
<keyword evidence="1" id="KW-0812">Transmembrane</keyword>
<dbReference type="SMART" id="SM00091">
    <property type="entry name" value="PAS"/>
    <property type="match status" value="5"/>
</dbReference>
<accession>A0ABR6XCE1</accession>
<dbReference type="PROSITE" id="PS50887">
    <property type="entry name" value="GGDEF"/>
    <property type="match status" value="1"/>
</dbReference>
<keyword evidence="1" id="KW-1133">Transmembrane helix</keyword>
<dbReference type="CDD" id="cd01949">
    <property type="entry name" value="GGDEF"/>
    <property type="match status" value="1"/>
</dbReference>
<dbReference type="PANTHER" id="PTHR44757">
    <property type="entry name" value="DIGUANYLATE CYCLASE DGCP"/>
    <property type="match status" value="1"/>
</dbReference>
<feature type="domain" description="GGDEF" evidence="4">
    <location>
        <begin position="984"/>
        <end position="1116"/>
    </location>
</feature>
<dbReference type="PROSITE" id="PS50112">
    <property type="entry name" value="PAS"/>
    <property type="match status" value="2"/>
</dbReference>
<dbReference type="Pfam" id="PF08448">
    <property type="entry name" value="PAS_4"/>
    <property type="match status" value="1"/>
</dbReference>
<feature type="domain" description="PAC" evidence="3">
    <location>
        <begin position="405"/>
        <end position="458"/>
    </location>
</feature>
<dbReference type="InterPro" id="IPR001610">
    <property type="entry name" value="PAC"/>
</dbReference>
<dbReference type="Pfam" id="PF08447">
    <property type="entry name" value="PAS_3"/>
    <property type="match status" value="3"/>
</dbReference>
<dbReference type="InterPro" id="IPR035965">
    <property type="entry name" value="PAS-like_dom_sf"/>
</dbReference>
<feature type="domain" description="PAS" evidence="2">
    <location>
        <begin position="329"/>
        <end position="401"/>
    </location>
</feature>
<protein>
    <submittedName>
        <fullName evidence="5">PAS domain-containing protein</fullName>
    </submittedName>
</protein>
<dbReference type="InterPro" id="IPR000014">
    <property type="entry name" value="PAS"/>
</dbReference>
<dbReference type="InterPro" id="IPR043128">
    <property type="entry name" value="Rev_trsase/Diguanyl_cyclase"/>
</dbReference>
<dbReference type="InterPro" id="IPR052155">
    <property type="entry name" value="Biofilm_reg_signaling"/>
</dbReference>
<dbReference type="CDD" id="cd00130">
    <property type="entry name" value="PAS"/>
    <property type="match status" value="3"/>
</dbReference>
<dbReference type="CDD" id="cd12914">
    <property type="entry name" value="PDC1_DGC_like"/>
    <property type="match status" value="1"/>
</dbReference>
<evidence type="ECO:0000313" key="5">
    <source>
        <dbReference type="EMBL" id="MBC3810557.1"/>
    </source>
</evidence>
<dbReference type="SUPFAM" id="SSF55073">
    <property type="entry name" value="Nucleotide cyclase"/>
    <property type="match status" value="1"/>
</dbReference>
<reference evidence="5 6" key="1">
    <citation type="submission" date="2020-08" db="EMBL/GenBank/DDBJ databases">
        <title>Novel species isolated from subtropical streams in China.</title>
        <authorList>
            <person name="Lu H."/>
        </authorList>
    </citation>
    <scope>NUCLEOTIDE SEQUENCE [LARGE SCALE GENOMIC DNA]</scope>
    <source>
        <strain evidence="5 6">CCTCC AB 2015119</strain>
    </source>
</reference>
<evidence type="ECO:0000259" key="2">
    <source>
        <dbReference type="PROSITE" id="PS50112"/>
    </source>
</evidence>
<dbReference type="InterPro" id="IPR029787">
    <property type="entry name" value="Nucleotide_cyclase"/>
</dbReference>
<proteinExistence type="predicted"/>
<feature type="domain" description="PAC" evidence="3">
    <location>
        <begin position="538"/>
        <end position="589"/>
    </location>
</feature>
<dbReference type="Gene3D" id="3.30.450.20">
    <property type="entry name" value="PAS domain"/>
    <property type="match status" value="7"/>
</dbReference>
<dbReference type="InterPro" id="IPR000160">
    <property type="entry name" value="GGDEF_dom"/>
</dbReference>
<dbReference type="NCBIfam" id="TIGR00229">
    <property type="entry name" value="sensory_box"/>
    <property type="match status" value="3"/>
</dbReference>
<dbReference type="SMART" id="SM00267">
    <property type="entry name" value="GGDEF"/>
    <property type="match status" value="1"/>
</dbReference>
<dbReference type="CDD" id="cd12915">
    <property type="entry name" value="PDC2_DGC_like"/>
    <property type="match status" value="1"/>
</dbReference>
<keyword evidence="1" id="KW-0472">Membrane</keyword>
<keyword evidence="6" id="KW-1185">Reference proteome</keyword>
<dbReference type="Pfam" id="PF00990">
    <property type="entry name" value="GGDEF"/>
    <property type="match status" value="1"/>
</dbReference>
<dbReference type="PANTHER" id="PTHR44757:SF2">
    <property type="entry name" value="BIOFILM ARCHITECTURE MAINTENANCE PROTEIN MBAA"/>
    <property type="match status" value="1"/>
</dbReference>
<dbReference type="EMBL" id="JACOFT010000001">
    <property type="protein sequence ID" value="MBC3810557.1"/>
    <property type="molecule type" value="Genomic_DNA"/>
</dbReference>
<dbReference type="SMART" id="SM00086">
    <property type="entry name" value="PAC"/>
    <property type="match status" value="4"/>
</dbReference>
<evidence type="ECO:0000259" key="4">
    <source>
        <dbReference type="PROSITE" id="PS50887"/>
    </source>
</evidence>